<feature type="transmembrane region" description="Helical" evidence="1">
    <location>
        <begin position="46"/>
        <end position="66"/>
    </location>
</feature>
<dbReference type="KEGG" id="bths:CNY62_00455"/>
<evidence type="ECO:0008006" key="4">
    <source>
        <dbReference type="Google" id="ProtNLM"/>
    </source>
</evidence>
<name>A0A1D2L6M6_BROTH</name>
<keyword evidence="1" id="KW-1133">Transmembrane helix</keyword>
<organism evidence="2 3">
    <name type="scientific">Brochothrix thermosphacta</name>
    <name type="common">Microbacterium thermosphactum</name>
    <dbReference type="NCBI Taxonomy" id="2756"/>
    <lineage>
        <taxon>Bacteria</taxon>
        <taxon>Bacillati</taxon>
        <taxon>Bacillota</taxon>
        <taxon>Bacilli</taxon>
        <taxon>Bacillales</taxon>
        <taxon>Listeriaceae</taxon>
        <taxon>Brochothrix</taxon>
    </lineage>
</organism>
<dbReference type="AlphaFoldDB" id="A0A1D2L6M6"/>
<keyword evidence="3" id="KW-1185">Reference proteome</keyword>
<feature type="transmembrane region" description="Helical" evidence="1">
    <location>
        <begin position="7"/>
        <end position="26"/>
    </location>
</feature>
<sequence>MKLMSSIGLTLIAVGSLLASIVLSYIAGYYVDEYDELSASMRDSGFFVLFVIILFFVNLGIVIFALTRTIKQTRFLLFIQLITVLMSVFLTVAIYCGYAETRDAIRETNNDPYFFLDDYIER</sequence>
<feature type="transmembrane region" description="Helical" evidence="1">
    <location>
        <begin position="75"/>
        <end position="95"/>
    </location>
</feature>
<evidence type="ECO:0000313" key="3">
    <source>
        <dbReference type="Proteomes" id="UP000243591"/>
    </source>
</evidence>
<dbReference type="Proteomes" id="UP000243591">
    <property type="component" value="Chromosome"/>
</dbReference>
<dbReference type="STRING" id="2756.BFR44_02895"/>
<gene>
    <name evidence="2" type="ORF">CNY62_00455</name>
</gene>
<accession>A0A1D2L6M6</accession>
<keyword evidence="1" id="KW-0472">Membrane</keyword>
<evidence type="ECO:0000256" key="1">
    <source>
        <dbReference type="SAM" id="Phobius"/>
    </source>
</evidence>
<protein>
    <recommendedName>
        <fullName evidence="4">DUF4064 domain-containing protein</fullName>
    </recommendedName>
</protein>
<dbReference type="RefSeq" id="WP_069125496.1">
    <property type="nucleotide sequence ID" value="NZ_CP023483.1"/>
</dbReference>
<dbReference type="EMBL" id="CP023483">
    <property type="protein sequence ID" value="ATF24964.1"/>
    <property type="molecule type" value="Genomic_DNA"/>
</dbReference>
<reference evidence="2 3" key="1">
    <citation type="submission" date="2017-09" db="EMBL/GenBank/DDBJ databases">
        <title>Complete Genome Sequences of Two Strains of the Meat Spoilage Bacterium Brochothrix thermosphacta Isolated from Ground Chicken.</title>
        <authorList>
            <person name="Paoli G.C."/>
            <person name="Wijey C."/>
            <person name="Chen C.-Y."/>
            <person name="Nguyen L."/>
            <person name="Yan X."/>
            <person name="Irwin P.L."/>
        </authorList>
    </citation>
    <scope>NUCLEOTIDE SEQUENCE [LARGE SCALE GENOMIC DNA]</scope>
    <source>
        <strain evidence="2 3">BI</strain>
    </source>
</reference>
<keyword evidence="1" id="KW-0812">Transmembrane</keyword>
<proteinExistence type="predicted"/>
<evidence type="ECO:0000313" key="2">
    <source>
        <dbReference type="EMBL" id="ATF24964.1"/>
    </source>
</evidence>